<dbReference type="EMBL" id="NIOJ01000074">
    <property type="protein sequence ID" value="PNT95146.1"/>
    <property type="molecule type" value="Genomic_DNA"/>
</dbReference>
<evidence type="ECO:0000259" key="1">
    <source>
        <dbReference type="Pfam" id="PF08388"/>
    </source>
</evidence>
<evidence type="ECO:0000313" key="2">
    <source>
        <dbReference type="EMBL" id="PNT95146.1"/>
    </source>
</evidence>
<accession>A0A2K2F761</accession>
<dbReference type="Proteomes" id="UP000236151">
    <property type="component" value="Unassembled WGS sequence"/>
</dbReference>
<organism evidence="2 3">
    <name type="scientific">Clostridium thermosuccinogenes</name>
    <dbReference type="NCBI Taxonomy" id="84032"/>
    <lineage>
        <taxon>Bacteria</taxon>
        <taxon>Bacillati</taxon>
        <taxon>Bacillota</taxon>
        <taxon>Clostridia</taxon>
        <taxon>Eubacteriales</taxon>
        <taxon>Clostridiaceae</taxon>
        <taxon>Clostridium</taxon>
    </lineage>
</organism>
<dbReference type="InterPro" id="IPR013597">
    <property type="entry name" value="Mat_intron_G2"/>
</dbReference>
<proteinExistence type="predicted"/>
<comment type="caution">
    <text evidence="2">The sequence shown here is derived from an EMBL/GenBank/DDBJ whole genome shotgun (WGS) entry which is preliminary data.</text>
</comment>
<name>A0A2K2F761_9CLOT</name>
<evidence type="ECO:0000313" key="3">
    <source>
        <dbReference type="Proteomes" id="UP000236151"/>
    </source>
</evidence>
<dbReference type="OrthoDB" id="9793236at2"/>
<reference evidence="2 3" key="1">
    <citation type="submission" date="2017-06" db="EMBL/GenBank/DDBJ databases">
        <title>Investigating the central metabolism of Clostridium thermosuccinogenes.</title>
        <authorList>
            <person name="Koendjbiharie J.G."/>
            <person name="van Kranenburg R."/>
        </authorList>
    </citation>
    <scope>NUCLEOTIDE SEQUENCE [LARGE SCALE GENOMIC DNA]</scope>
    <source>
        <strain evidence="2 3">DSM 5806</strain>
    </source>
</reference>
<dbReference type="RefSeq" id="WP_153051220.1">
    <property type="nucleotide sequence ID" value="NZ_CP021850.1"/>
</dbReference>
<dbReference type="AlphaFoldDB" id="A0A2K2F761"/>
<dbReference type="KEGG" id="cthd:CDO33_06315"/>
<protein>
    <recommendedName>
        <fullName evidence="1">Group II intron maturase-specific domain-containing protein</fullName>
    </recommendedName>
</protein>
<sequence>MKEITARINGRSYELLKSKLRQFITRWVNYFKLADMRKLLSSTDEWLRRRLRMFI</sequence>
<keyword evidence="3" id="KW-1185">Reference proteome</keyword>
<dbReference type="Pfam" id="PF08388">
    <property type="entry name" value="GIIM"/>
    <property type="match status" value="1"/>
</dbReference>
<gene>
    <name evidence="2" type="ORF">CDQ84_17585</name>
</gene>
<feature type="domain" description="Group II intron maturase-specific" evidence="1">
    <location>
        <begin position="2"/>
        <end position="54"/>
    </location>
</feature>